<protein>
    <recommendedName>
        <fullName evidence="2">DUF4168 domain-containing protein</fullName>
    </recommendedName>
</protein>
<dbReference type="Pfam" id="PF13767">
    <property type="entry name" value="DUF4168"/>
    <property type="match status" value="1"/>
</dbReference>
<keyword evidence="4" id="KW-1185">Reference proteome</keyword>
<dbReference type="InterPro" id="IPR025433">
    <property type="entry name" value="DUF4168"/>
</dbReference>
<evidence type="ECO:0000259" key="2">
    <source>
        <dbReference type="Pfam" id="PF13767"/>
    </source>
</evidence>
<feature type="signal peptide" evidence="1">
    <location>
        <begin position="1"/>
        <end position="25"/>
    </location>
</feature>
<keyword evidence="1" id="KW-0732">Signal</keyword>
<feature type="chain" id="PRO_5047167463" description="DUF4168 domain-containing protein" evidence="1">
    <location>
        <begin position="26"/>
        <end position="124"/>
    </location>
</feature>
<organism evidence="3 4">
    <name type="scientific">Henriciella pelagia</name>
    <dbReference type="NCBI Taxonomy" id="1977912"/>
    <lineage>
        <taxon>Bacteria</taxon>
        <taxon>Pseudomonadati</taxon>
        <taxon>Pseudomonadota</taxon>
        <taxon>Alphaproteobacteria</taxon>
        <taxon>Hyphomonadales</taxon>
        <taxon>Hyphomonadaceae</taxon>
        <taxon>Henriciella</taxon>
    </lineage>
</organism>
<sequence>MKTLISKALTSVAAVAMMGAPAALAQATPAQQAAPQQAAPVTDTEVTQFVAANAKVGTIAADINSGLSGEETEAELAELQQSAQTKMIAAIEEEGLTAGRYTEIMQLAQTDPEVNARVVSEMDG</sequence>
<accession>A0ABQ1JQF9</accession>
<evidence type="ECO:0000313" key="4">
    <source>
        <dbReference type="Proteomes" id="UP000628854"/>
    </source>
</evidence>
<name>A0ABQ1JQF9_9PROT</name>
<proteinExistence type="predicted"/>
<comment type="caution">
    <text evidence="3">The sequence shown here is derived from an EMBL/GenBank/DDBJ whole genome shotgun (WGS) entry which is preliminary data.</text>
</comment>
<evidence type="ECO:0000313" key="3">
    <source>
        <dbReference type="EMBL" id="GGB75010.1"/>
    </source>
</evidence>
<dbReference type="EMBL" id="BMKF01000002">
    <property type="protein sequence ID" value="GGB75010.1"/>
    <property type="molecule type" value="Genomic_DNA"/>
</dbReference>
<dbReference type="RefSeq" id="WP_158084527.1">
    <property type="nucleotide sequence ID" value="NZ_BMKF01000002.1"/>
</dbReference>
<feature type="domain" description="DUF4168" evidence="2">
    <location>
        <begin position="43"/>
        <end position="118"/>
    </location>
</feature>
<evidence type="ECO:0000256" key="1">
    <source>
        <dbReference type="SAM" id="SignalP"/>
    </source>
</evidence>
<gene>
    <name evidence="3" type="ORF">GCM10011503_24620</name>
</gene>
<reference evidence="4" key="1">
    <citation type="journal article" date="2019" name="Int. J. Syst. Evol. Microbiol.">
        <title>The Global Catalogue of Microorganisms (GCM) 10K type strain sequencing project: providing services to taxonomists for standard genome sequencing and annotation.</title>
        <authorList>
            <consortium name="The Broad Institute Genomics Platform"/>
            <consortium name="The Broad Institute Genome Sequencing Center for Infectious Disease"/>
            <person name="Wu L."/>
            <person name="Ma J."/>
        </authorList>
    </citation>
    <scope>NUCLEOTIDE SEQUENCE [LARGE SCALE GENOMIC DNA]</scope>
    <source>
        <strain evidence="4">CGMCC 1.15928</strain>
    </source>
</reference>
<dbReference type="Proteomes" id="UP000628854">
    <property type="component" value="Unassembled WGS sequence"/>
</dbReference>